<keyword evidence="8" id="KW-1133">Transmembrane helix</keyword>
<gene>
    <name evidence="12" type="primary">sigmar1</name>
    <name evidence="12" type="ORF">Tcan_16027</name>
</gene>
<accession>A0A0B2VSC8</accession>
<dbReference type="OrthoDB" id="347124at2759"/>
<dbReference type="PANTHER" id="PTHR10868:SF1">
    <property type="entry name" value="SIGMA NON-OPIOID INTRACELLULAR RECEPTOR 1"/>
    <property type="match status" value="1"/>
</dbReference>
<reference evidence="12 13" key="1">
    <citation type="submission" date="2014-11" db="EMBL/GenBank/DDBJ databases">
        <title>Genetic blueprint of the zoonotic pathogen Toxocara canis.</title>
        <authorList>
            <person name="Zhu X.-Q."/>
            <person name="Korhonen P.K."/>
            <person name="Cai H."/>
            <person name="Young N.D."/>
            <person name="Nejsum P."/>
            <person name="von Samson-Himmelstjerna G."/>
            <person name="Boag P.R."/>
            <person name="Tan P."/>
            <person name="Li Q."/>
            <person name="Min J."/>
            <person name="Yang Y."/>
            <person name="Wang X."/>
            <person name="Fang X."/>
            <person name="Hall R.S."/>
            <person name="Hofmann A."/>
            <person name="Sternberg P.W."/>
            <person name="Jex A.R."/>
            <person name="Gasser R.B."/>
        </authorList>
    </citation>
    <scope>NUCLEOTIDE SEQUENCE [LARGE SCALE GENOMIC DNA]</scope>
    <source>
        <strain evidence="12">PN_DK_2014</strain>
    </source>
</reference>
<protein>
    <recommendedName>
        <fullName evidence="5">Sigma non-opioid intracellular receptor 1</fullName>
    </recommendedName>
    <alternativeName>
        <fullName evidence="10">Sigma 1-type opioid receptor</fullName>
    </alternativeName>
</protein>
<dbReference type="EMBL" id="JPKZ01000619">
    <property type="protein sequence ID" value="KHN86461.1"/>
    <property type="molecule type" value="Genomic_DNA"/>
</dbReference>
<dbReference type="AlphaFoldDB" id="A0A0B2VSC8"/>
<dbReference type="PANTHER" id="PTHR10868">
    <property type="entry name" value="SIGMA 1-TYPE OPIOID RECEPTOR-RELATED"/>
    <property type="match status" value="1"/>
</dbReference>
<name>A0A0B2VSC8_TOXCA</name>
<keyword evidence="6" id="KW-0812">Transmembrane</keyword>
<dbReference type="OMA" id="NFRHGEF"/>
<organism evidence="12 13">
    <name type="scientific">Toxocara canis</name>
    <name type="common">Canine roundworm</name>
    <dbReference type="NCBI Taxonomy" id="6265"/>
    <lineage>
        <taxon>Eukaryota</taxon>
        <taxon>Metazoa</taxon>
        <taxon>Ecdysozoa</taxon>
        <taxon>Nematoda</taxon>
        <taxon>Chromadorea</taxon>
        <taxon>Rhabditida</taxon>
        <taxon>Spirurina</taxon>
        <taxon>Ascaridomorpha</taxon>
        <taxon>Ascaridoidea</taxon>
        <taxon>Toxocaridae</taxon>
        <taxon>Toxocara</taxon>
    </lineage>
</organism>
<sequence>MDAVPVVKSIESSIRIINKGISFSETPAALASSASETPVRFFLGFSLPSGANGLSNVNKLRNDLRRLYHQHIIDSGWEAAYGGGLSLRANFLHASLTEFIVVFHAPHHTAGFSGWHWANITCTVLNGEISRLAFSANGGNKETFKIGNNFRHGEFERYTYELAQDTFAACYGRGAMPLSSVWLGAGALANSDPVSFARLTFIYMQGSFHEVGMAITKTFQYYKAKALKTEL</sequence>
<evidence type="ECO:0000256" key="3">
    <source>
        <dbReference type="ARBA" id="ARBA00004649"/>
    </source>
</evidence>
<evidence type="ECO:0000256" key="11">
    <source>
        <dbReference type="RuleBase" id="RU368083"/>
    </source>
</evidence>
<evidence type="ECO:0000256" key="4">
    <source>
        <dbReference type="ARBA" id="ARBA00007141"/>
    </source>
</evidence>
<dbReference type="GO" id="GO:0005637">
    <property type="term" value="C:nuclear inner membrane"/>
    <property type="evidence" value="ECO:0007669"/>
    <property type="project" value="UniProtKB-SubCell"/>
</dbReference>
<dbReference type="STRING" id="6265.A0A0B2VSC8"/>
<evidence type="ECO:0000313" key="12">
    <source>
        <dbReference type="EMBL" id="KHN86461.1"/>
    </source>
</evidence>
<comment type="subcellular location">
    <subcellularLocation>
        <location evidence="2">Endoplasmic reticulum membrane</location>
    </subcellularLocation>
    <subcellularLocation>
        <location evidence="1">Nucleus inner membrane</location>
    </subcellularLocation>
    <subcellularLocation>
        <location evidence="3">Nucleus outer membrane</location>
    </subcellularLocation>
</comment>
<dbReference type="GO" id="GO:0005640">
    <property type="term" value="C:nuclear outer membrane"/>
    <property type="evidence" value="ECO:0007669"/>
    <property type="project" value="UniProtKB-SubCell"/>
</dbReference>
<comment type="similarity">
    <text evidence="4 11">Belongs to the ERG2 family.</text>
</comment>
<keyword evidence="7" id="KW-0256">Endoplasmic reticulum</keyword>
<evidence type="ECO:0000256" key="1">
    <source>
        <dbReference type="ARBA" id="ARBA00004540"/>
    </source>
</evidence>
<evidence type="ECO:0000256" key="10">
    <source>
        <dbReference type="ARBA" id="ARBA00033467"/>
    </source>
</evidence>
<evidence type="ECO:0000256" key="2">
    <source>
        <dbReference type="ARBA" id="ARBA00004586"/>
    </source>
</evidence>
<dbReference type="GO" id="GO:0005789">
    <property type="term" value="C:endoplasmic reticulum membrane"/>
    <property type="evidence" value="ECO:0007669"/>
    <property type="project" value="UniProtKB-SubCell"/>
</dbReference>
<evidence type="ECO:0000256" key="5">
    <source>
        <dbReference type="ARBA" id="ARBA00020208"/>
    </source>
</evidence>
<dbReference type="InterPro" id="IPR006716">
    <property type="entry name" value="ERG2_sigma1_rcpt-like"/>
</dbReference>
<proteinExistence type="inferred from homology"/>
<keyword evidence="12" id="KW-0675">Receptor</keyword>
<evidence type="ECO:0000256" key="8">
    <source>
        <dbReference type="ARBA" id="ARBA00022989"/>
    </source>
</evidence>
<evidence type="ECO:0000313" key="13">
    <source>
        <dbReference type="Proteomes" id="UP000031036"/>
    </source>
</evidence>
<comment type="caution">
    <text evidence="12">The sequence shown here is derived from an EMBL/GenBank/DDBJ whole genome shotgun (WGS) entry which is preliminary data.</text>
</comment>
<dbReference type="Proteomes" id="UP000031036">
    <property type="component" value="Unassembled WGS sequence"/>
</dbReference>
<evidence type="ECO:0000256" key="9">
    <source>
        <dbReference type="ARBA" id="ARBA00023136"/>
    </source>
</evidence>
<evidence type="ECO:0000256" key="7">
    <source>
        <dbReference type="ARBA" id="ARBA00022824"/>
    </source>
</evidence>
<keyword evidence="9" id="KW-0472">Membrane</keyword>
<keyword evidence="13" id="KW-1185">Reference proteome</keyword>
<evidence type="ECO:0000256" key="6">
    <source>
        <dbReference type="ARBA" id="ARBA00022692"/>
    </source>
</evidence>
<dbReference type="Pfam" id="PF04622">
    <property type="entry name" value="ERG2_Sigma1R"/>
    <property type="match status" value="1"/>
</dbReference>